<evidence type="ECO:0008006" key="12">
    <source>
        <dbReference type="Google" id="ProtNLM"/>
    </source>
</evidence>
<evidence type="ECO:0000256" key="5">
    <source>
        <dbReference type="ARBA" id="ARBA00023136"/>
    </source>
</evidence>
<dbReference type="Pfam" id="PF25198">
    <property type="entry name" value="Spore_GerAC_N"/>
    <property type="match status" value="1"/>
</dbReference>
<keyword evidence="3" id="KW-0309">Germination</keyword>
<evidence type="ECO:0000256" key="3">
    <source>
        <dbReference type="ARBA" id="ARBA00022544"/>
    </source>
</evidence>
<dbReference type="PANTHER" id="PTHR35789">
    <property type="entry name" value="SPORE GERMINATION PROTEIN B3"/>
    <property type="match status" value="1"/>
</dbReference>
<sequence>MRRISAVLLLCATFLPLSGCTLSVYNNYRELERLQVIETVGLDAGEDGGVVLSVSSGRDASGREPLRASAEAPSVTEAMQRLQGLSRSDELFFSGTGCILIGEAAAAQTARWLELVARSDSLRLDTPLFIVRGGEAAELVTQAGGEDGDITQIMRALISLAEKSGPARIYTCADAARSLTENGAALAGAVRPAEDASEQGGLTAELDGCAVLGPEGRLMGFIEGEDALGVGVFAGEPGRAALTLGSGATAELAGGSVELTPDWGADGALRGLGVRVSVEAIVTETLPGLDLSDEALRSAVEEELASRAGGWVYNIINMSSELGLDFLGLGRRLELEHAARWRALPEPWERLLPELELEVRASARLLNAREFAKAPDWGGAS</sequence>
<comment type="similarity">
    <text evidence="2">Belongs to the GerABKC lipoprotein family.</text>
</comment>
<reference evidence="10" key="2">
    <citation type="journal article" date="2021" name="PeerJ">
        <title>Extensive microbial diversity within the chicken gut microbiome revealed by metagenomics and culture.</title>
        <authorList>
            <person name="Gilroy R."/>
            <person name="Ravi A."/>
            <person name="Getino M."/>
            <person name="Pursley I."/>
            <person name="Horton D.L."/>
            <person name="Alikhan N.F."/>
            <person name="Baker D."/>
            <person name="Gharbi K."/>
            <person name="Hall N."/>
            <person name="Watson M."/>
            <person name="Adriaenssens E.M."/>
            <person name="Foster-Nyarko E."/>
            <person name="Jarju S."/>
            <person name="Secka A."/>
            <person name="Antonio M."/>
            <person name="Oren A."/>
            <person name="Chaudhuri R.R."/>
            <person name="La Ragione R."/>
            <person name="Hildebrand F."/>
            <person name="Pallen M.J."/>
        </authorList>
    </citation>
    <scope>NUCLEOTIDE SEQUENCE</scope>
    <source>
        <strain evidence="10">ChiGjej3B3-7149</strain>
    </source>
</reference>
<evidence type="ECO:0000256" key="4">
    <source>
        <dbReference type="ARBA" id="ARBA00022729"/>
    </source>
</evidence>
<accession>A0A9D1IYR1</accession>
<dbReference type="PANTHER" id="PTHR35789:SF1">
    <property type="entry name" value="SPORE GERMINATION PROTEIN B3"/>
    <property type="match status" value="1"/>
</dbReference>
<keyword evidence="4" id="KW-0732">Signal</keyword>
<evidence type="ECO:0000256" key="2">
    <source>
        <dbReference type="ARBA" id="ARBA00007886"/>
    </source>
</evidence>
<evidence type="ECO:0000313" key="10">
    <source>
        <dbReference type="EMBL" id="HIR54816.1"/>
    </source>
</evidence>
<dbReference type="InterPro" id="IPR046953">
    <property type="entry name" value="Spore_GerAC-like_C"/>
</dbReference>
<dbReference type="Proteomes" id="UP000824238">
    <property type="component" value="Unassembled WGS sequence"/>
</dbReference>
<dbReference type="Pfam" id="PF05504">
    <property type="entry name" value="Spore_GerAC"/>
    <property type="match status" value="1"/>
</dbReference>
<feature type="domain" description="Spore germination protein N-terminal" evidence="9">
    <location>
        <begin position="27"/>
        <end position="187"/>
    </location>
</feature>
<keyword evidence="6" id="KW-0564">Palmitate</keyword>
<organism evidence="10 11">
    <name type="scientific">Candidatus Scatomorpha intestinigallinarum</name>
    <dbReference type="NCBI Taxonomy" id="2840923"/>
    <lineage>
        <taxon>Bacteria</taxon>
        <taxon>Bacillati</taxon>
        <taxon>Bacillota</taxon>
        <taxon>Clostridia</taxon>
        <taxon>Eubacteriales</taxon>
        <taxon>Candidatus Scatomorpha</taxon>
    </lineage>
</organism>
<evidence type="ECO:0000256" key="7">
    <source>
        <dbReference type="ARBA" id="ARBA00023288"/>
    </source>
</evidence>
<dbReference type="GO" id="GO:0009847">
    <property type="term" value="P:spore germination"/>
    <property type="evidence" value="ECO:0007669"/>
    <property type="project" value="InterPro"/>
</dbReference>
<protein>
    <recommendedName>
        <fullName evidence="12">Ger(X)C family spore germination protein</fullName>
    </recommendedName>
</protein>
<evidence type="ECO:0000313" key="11">
    <source>
        <dbReference type="Proteomes" id="UP000824238"/>
    </source>
</evidence>
<reference evidence="10" key="1">
    <citation type="submission" date="2020-10" db="EMBL/GenBank/DDBJ databases">
        <authorList>
            <person name="Gilroy R."/>
        </authorList>
    </citation>
    <scope>NUCLEOTIDE SEQUENCE</scope>
    <source>
        <strain evidence="10">ChiGjej3B3-7149</strain>
    </source>
</reference>
<dbReference type="EMBL" id="DVHH01000108">
    <property type="protein sequence ID" value="HIR54816.1"/>
    <property type="molecule type" value="Genomic_DNA"/>
</dbReference>
<gene>
    <name evidence="10" type="ORF">IAD36_04325</name>
</gene>
<evidence type="ECO:0000259" key="8">
    <source>
        <dbReference type="Pfam" id="PF05504"/>
    </source>
</evidence>
<evidence type="ECO:0000256" key="6">
    <source>
        <dbReference type="ARBA" id="ARBA00023139"/>
    </source>
</evidence>
<keyword evidence="5" id="KW-0472">Membrane</keyword>
<proteinExistence type="inferred from homology"/>
<dbReference type="GO" id="GO:0016020">
    <property type="term" value="C:membrane"/>
    <property type="evidence" value="ECO:0007669"/>
    <property type="project" value="UniProtKB-SubCell"/>
</dbReference>
<comment type="caution">
    <text evidence="10">The sequence shown here is derived from an EMBL/GenBank/DDBJ whole genome shotgun (WGS) entry which is preliminary data.</text>
</comment>
<feature type="domain" description="Spore germination GerAC-like C-terminal" evidence="8">
    <location>
        <begin position="208"/>
        <end position="365"/>
    </location>
</feature>
<dbReference type="Gene3D" id="3.30.300.210">
    <property type="entry name" value="Nutrient germinant receptor protein C, domain 3"/>
    <property type="match status" value="1"/>
</dbReference>
<name>A0A9D1IYR1_9FIRM</name>
<evidence type="ECO:0000256" key="1">
    <source>
        <dbReference type="ARBA" id="ARBA00004635"/>
    </source>
</evidence>
<dbReference type="InterPro" id="IPR038501">
    <property type="entry name" value="Spore_GerAC_C_sf"/>
</dbReference>
<comment type="subcellular location">
    <subcellularLocation>
        <location evidence="1">Membrane</location>
        <topology evidence="1">Lipid-anchor</topology>
    </subcellularLocation>
</comment>
<dbReference type="InterPro" id="IPR008844">
    <property type="entry name" value="Spore_GerAC-like"/>
</dbReference>
<evidence type="ECO:0000259" key="9">
    <source>
        <dbReference type="Pfam" id="PF25198"/>
    </source>
</evidence>
<keyword evidence="7" id="KW-0449">Lipoprotein</keyword>
<dbReference type="InterPro" id="IPR057336">
    <property type="entry name" value="GerAC_N"/>
</dbReference>
<dbReference type="AlphaFoldDB" id="A0A9D1IYR1"/>